<dbReference type="EMBL" id="FNXT01001188">
    <property type="protein sequence ID" value="SZX73374.1"/>
    <property type="molecule type" value="Genomic_DNA"/>
</dbReference>
<evidence type="ECO:0000313" key="2">
    <source>
        <dbReference type="EMBL" id="SZX72004.1"/>
    </source>
</evidence>
<proteinExistence type="predicted"/>
<gene>
    <name evidence="2" type="ORF">BQ4739_LOCUS12103</name>
    <name evidence="3" type="ORF">BQ4739_LOCUS13474</name>
</gene>
<accession>A0A383W4R3</accession>
<dbReference type="AlphaFoldDB" id="A0A383W4R3"/>
<reference evidence="2 4" key="1">
    <citation type="submission" date="2016-10" db="EMBL/GenBank/DDBJ databases">
        <authorList>
            <person name="Cai Z."/>
        </authorList>
    </citation>
    <scope>NUCLEOTIDE SEQUENCE [LARGE SCALE GENOMIC DNA]</scope>
</reference>
<feature type="region of interest" description="Disordered" evidence="1">
    <location>
        <begin position="1"/>
        <end position="90"/>
    </location>
</feature>
<feature type="compositionally biased region" description="Low complexity" evidence="1">
    <location>
        <begin position="38"/>
        <end position="47"/>
    </location>
</feature>
<feature type="compositionally biased region" description="Low complexity" evidence="1">
    <location>
        <begin position="390"/>
        <end position="412"/>
    </location>
</feature>
<organism evidence="2 4">
    <name type="scientific">Tetradesmus obliquus</name>
    <name type="common">Green alga</name>
    <name type="synonym">Acutodesmus obliquus</name>
    <dbReference type="NCBI Taxonomy" id="3088"/>
    <lineage>
        <taxon>Eukaryota</taxon>
        <taxon>Viridiplantae</taxon>
        <taxon>Chlorophyta</taxon>
        <taxon>core chlorophytes</taxon>
        <taxon>Chlorophyceae</taxon>
        <taxon>CS clade</taxon>
        <taxon>Sphaeropleales</taxon>
        <taxon>Scenedesmaceae</taxon>
        <taxon>Tetradesmus</taxon>
    </lineage>
</organism>
<feature type="region of interest" description="Disordered" evidence="1">
    <location>
        <begin position="360"/>
        <end position="412"/>
    </location>
</feature>
<dbReference type="STRING" id="3088.A0A383W4R3"/>
<feature type="compositionally biased region" description="Basic and acidic residues" evidence="1">
    <location>
        <begin position="8"/>
        <end position="21"/>
    </location>
</feature>
<evidence type="ECO:0000313" key="4">
    <source>
        <dbReference type="Proteomes" id="UP000256970"/>
    </source>
</evidence>
<keyword evidence="4" id="KW-1185">Reference proteome</keyword>
<protein>
    <submittedName>
        <fullName evidence="2">Uncharacterized protein</fullName>
    </submittedName>
</protein>
<dbReference type="EMBL" id="FNXT01001094">
    <property type="protein sequence ID" value="SZX72004.1"/>
    <property type="molecule type" value="Genomic_DNA"/>
</dbReference>
<evidence type="ECO:0000256" key="1">
    <source>
        <dbReference type="SAM" id="MobiDB-lite"/>
    </source>
</evidence>
<sequence>MSPTHAETGLKRIRPDSHGHFPDGASADTSSKRQRADQPVLPQPQQQELGDYHTRHVHNNSNGFSGPFPANKTAPYKPQRKSCKQQPTMPHNPASISLHQMYQPFLRQVAAGIAAGLAAKSAANKSIICSPGTAAGNASCSWQQHAEVPEGVPSASAASSCSSAVELLLPGLASKGVNLAAFLQPMVQMVASLSTEDSSSSNAAGAAAGRAAAPVAAAGDAMCFEGRVDAASSAARARWQAQQGAGTGLGTAGLDRSFEKSRVPLFPSGAQLAAQEQLARAAAGLSPAAAAAGSGAGRRAANVANSAAAGAAALHDAARWDQACTAQRQSSSSLMAVLERVMTGHGNGLEAVCNQAAQLQQQQQQEQEEAEEQLQHHVQPAAGPAHPNLQEQQQQQQVLMQQGSWQSSSSSSAASSSAACGAALGGIMSPTGSITGLMLSPAAGSAKQQQPMRAVPATASLRCRPWQCSSTAVPGFTAAAASEACLTAGGVAGAKAFAGNGAGTAAAAAVHAAPQHGSPAEQAYQAAVGAVGAAAMAKRAHAAVRAAPGPSDSRVINQHRQHILRLEQQLGNMHPQVGKAYLALAALLYQEGSTWSLSMAHRAQQRAAHIMQGMQQAAAAAAAAAVNSRAVQAHPGPHAVPAAAAHNMQGMQHAAASAAAAAAANSRAVTAHPGPHAVPAAAAAANGVQAQGSSYARMAAKAAACGGSRQQREVAAMTALAAAAAAAGDIADAVVRVVVRQPALAGLAKQSKVV</sequence>
<dbReference type="Proteomes" id="UP000256970">
    <property type="component" value="Unassembled WGS sequence"/>
</dbReference>
<name>A0A383W4R3_TETOB</name>
<evidence type="ECO:0000313" key="3">
    <source>
        <dbReference type="EMBL" id="SZX73374.1"/>
    </source>
</evidence>